<accession>A0A2D0NA47</accession>
<dbReference type="EMBL" id="PDUD01000022">
    <property type="protein sequence ID" value="PHN05384.1"/>
    <property type="molecule type" value="Genomic_DNA"/>
</dbReference>
<keyword evidence="3" id="KW-1185">Reference proteome</keyword>
<dbReference type="GO" id="GO:0016020">
    <property type="term" value="C:membrane"/>
    <property type="evidence" value="ECO:0007669"/>
    <property type="project" value="TreeGrafter"/>
</dbReference>
<gene>
    <name evidence="2" type="ORF">CRP01_17890</name>
</gene>
<dbReference type="PANTHER" id="PTHR43798">
    <property type="entry name" value="MONOACYLGLYCEROL LIPASE"/>
    <property type="match status" value="1"/>
</dbReference>
<dbReference type="InterPro" id="IPR050266">
    <property type="entry name" value="AB_hydrolase_sf"/>
</dbReference>
<comment type="caution">
    <text evidence="2">The sequence shown here is derived from an EMBL/GenBank/DDBJ whole genome shotgun (WGS) entry which is preliminary data.</text>
</comment>
<dbReference type="Pfam" id="PF12697">
    <property type="entry name" value="Abhydrolase_6"/>
    <property type="match status" value="1"/>
</dbReference>
<dbReference type="InterPro" id="IPR029058">
    <property type="entry name" value="AB_hydrolase_fold"/>
</dbReference>
<dbReference type="AlphaFoldDB" id="A0A2D0NA47"/>
<dbReference type="SUPFAM" id="SSF53474">
    <property type="entry name" value="alpha/beta-Hydrolases"/>
    <property type="match status" value="1"/>
</dbReference>
<reference evidence="2 3" key="1">
    <citation type="submission" date="2017-10" db="EMBL/GenBank/DDBJ databases">
        <title>The draft genome sequence of Lewinella nigricans NBRC 102662.</title>
        <authorList>
            <person name="Wang K."/>
        </authorList>
    </citation>
    <scope>NUCLEOTIDE SEQUENCE [LARGE SCALE GENOMIC DNA]</scope>
    <source>
        <strain evidence="2 3">NBRC 102662</strain>
    </source>
</reference>
<dbReference type="OrthoDB" id="135231at2"/>
<proteinExistence type="predicted"/>
<dbReference type="Proteomes" id="UP000223913">
    <property type="component" value="Unassembled WGS sequence"/>
</dbReference>
<protein>
    <submittedName>
        <fullName evidence="2">Alpha/beta hydrolase</fullName>
    </submittedName>
</protein>
<evidence type="ECO:0000313" key="2">
    <source>
        <dbReference type="EMBL" id="PHN05384.1"/>
    </source>
</evidence>
<evidence type="ECO:0000313" key="3">
    <source>
        <dbReference type="Proteomes" id="UP000223913"/>
    </source>
</evidence>
<dbReference type="GO" id="GO:0016787">
    <property type="term" value="F:hydrolase activity"/>
    <property type="evidence" value="ECO:0007669"/>
    <property type="project" value="UniProtKB-KW"/>
</dbReference>
<organism evidence="2 3">
    <name type="scientific">Flavilitoribacter nigricans (strain ATCC 23147 / DSM 23189 / NBRC 102662 / NCIMB 1420 / SS-2)</name>
    <name type="common">Lewinella nigricans</name>
    <dbReference type="NCBI Taxonomy" id="1122177"/>
    <lineage>
        <taxon>Bacteria</taxon>
        <taxon>Pseudomonadati</taxon>
        <taxon>Bacteroidota</taxon>
        <taxon>Saprospiria</taxon>
        <taxon>Saprospirales</taxon>
        <taxon>Lewinellaceae</taxon>
        <taxon>Flavilitoribacter</taxon>
    </lineage>
</organism>
<sequence>MVLKQPEQQVDIEDELLVVNHVRHGIRWLRPAGSRSEPVLVFLHDALGSIPQWKDLPERMVRSLGLPAVLIERQGHGQSSPLVGKRRPDYLHYEAHTVLPAVLDALGVTHPVLIGHSDGGTIALLYASRFTPLAVVSIAAHIFVEEVTLQAIGENLAQQAVLRERLYRYHGEKTGALFEAWADTWQSEAFRDFNIESELTGIKAPILIVQSEDDEYGTELQVRGIGRQVSSGVKRICLLERGGHMLHLTRPGLLAAEITGFLSEVLPG</sequence>
<keyword evidence="2" id="KW-0378">Hydrolase</keyword>
<dbReference type="PANTHER" id="PTHR43798:SF33">
    <property type="entry name" value="HYDROLASE, PUTATIVE (AFU_ORTHOLOGUE AFUA_2G14860)-RELATED"/>
    <property type="match status" value="1"/>
</dbReference>
<feature type="domain" description="AB hydrolase-1" evidence="1">
    <location>
        <begin position="40"/>
        <end position="256"/>
    </location>
</feature>
<evidence type="ECO:0000259" key="1">
    <source>
        <dbReference type="Pfam" id="PF12697"/>
    </source>
</evidence>
<name>A0A2D0NA47_FLAN2</name>
<dbReference type="InterPro" id="IPR000073">
    <property type="entry name" value="AB_hydrolase_1"/>
</dbReference>
<dbReference type="Gene3D" id="3.40.50.1820">
    <property type="entry name" value="alpha/beta hydrolase"/>
    <property type="match status" value="1"/>
</dbReference>